<evidence type="ECO:0000313" key="1">
    <source>
        <dbReference type="EMBL" id="OYD07330.1"/>
    </source>
</evidence>
<protein>
    <submittedName>
        <fullName evidence="1">Uncharacterized protein</fullName>
    </submittedName>
</protein>
<reference evidence="1 2" key="1">
    <citation type="submission" date="2017-07" db="EMBL/GenBank/DDBJ databases">
        <title>The genome sequence of Paludifilum halophilum highlights mechanisms for microbial adaptation to high salt environemnts.</title>
        <authorList>
            <person name="Belbahri L."/>
        </authorList>
    </citation>
    <scope>NUCLEOTIDE SEQUENCE [LARGE SCALE GENOMIC DNA]</scope>
    <source>
        <strain evidence="1 2">DSM 102817</strain>
    </source>
</reference>
<evidence type="ECO:0000313" key="2">
    <source>
        <dbReference type="Proteomes" id="UP000215459"/>
    </source>
</evidence>
<comment type="caution">
    <text evidence="1">The sequence shown here is derived from an EMBL/GenBank/DDBJ whole genome shotgun (WGS) entry which is preliminary data.</text>
</comment>
<gene>
    <name evidence="1" type="ORF">CHM34_10465</name>
</gene>
<organism evidence="1 2">
    <name type="scientific">Paludifilum halophilum</name>
    <dbReference type="NCBI Taxonomy" id="1642702"/>
    <lineage>
        <taxon>Bacteria</taxon>
        <taxon>Bacillati</taxon>
        <taxon>Bacillota</taxon>
        <taxon>Bacilli</taxon>
        <taxon>Bacillales</taxon>
        <taxon>Thermoactinomycetaceae</taxon>
        <taxon>Paludifilum</taxon>
    </lineage>
</organism>
<dbReference type="Proteomes" id="UP000215459">
    <property type="component" value="Unassembled WGS sequence"/>
</dbReference>
<name>A0A235B4U6_9BACL</name>
<dbReference type="AlphaFoldDB" id="A0A235B4U6"/>
<proteinExistence type="predicted"/>
<dbReference type="EMBL" id="NOWF01000006">
    <property type="protein sequence ID" value="OYD07330.1"/>
    <property type="molecule type" value="Genomic_DNA"/>
</dbReference>
<keyword evidence="2" id="KW-1185">Reference proteome</keyword>
<accession>A0A235B4U6</accession>
<sequence length="80" mass="8815">MLAVVFLAGGVFHPVIKPTVSKLLFEDMNHLIQVVEVFVKTSDMAAFSIRIAKSPQVGHIQKLVGRGIFSQGWPSPIQEK</sequence>